<protein>
    <submittedName>
        <fullName evidence="1">16897_t:CDS:1</fullName>
    </submittedName>
</protein>
<dbReference type="Proteomes" id="UP000789525">
    <property type="component" value="Unassembled WGS sequence"/>
</dbReference>
<sequence length="198" mass="22469">MEEGAEDDPKPTPTSSEDTISEPPSIPTDSYEAQVNVVNRHNGRKHHGHNKKRGARAPDYKTTSVDGSNMNEESTQEPRPTSSPDWVVWPTSFHVSSTSVHFLLRYCPAQRIFEEHLNLDILTGNVNSEDHLSTCRHAEFCNQTPFIELMGSIYPKSGDQVLPFIQHALYWPLPSIMVAYSYGTIKWAHWLIDLMSMM</sequence>
<evidence type="ECO:0000313" key="2">
    <source>
        <dbReference type="Proteomes" id="UP000789525"/>
    </source>
</evidence>
<proteinExistence type="predicted"/>
<feature type="non-terminal residue" evidence="1">
    <location>
        <position position="198"/>
    </location>
</feature>
<gene>
    <name evidence="1" type="ORF">ACOLOM_LOCUS9621</name>
</gene>
<comment type="caution">
    <text evidence="1">The sequence shown here is derived from an EMBL/GenBank/DDBJ whole genome shotgun (WGS) entry which is preliminary data.</text>
</comment>
<evidence type="ECO:0000313" key="1">
    <source>
        <dbReference type="EMBL" id="CAG8686825.1"/>
    </source>
</evidence>
<organism evidence="1 2">
    <name type="scientific">Acaulospora colombiana</name>
    <dbReference type="NCBI Taxonomy" id="27376"/>
    <lineage>
        <taxon>Eukaryota</taxon>
        <taxon>Fungi</taxon>
        <taxon>Fungi incertae sedis</taxon>
        <taxon>Mucoromycota</taxon>
        <taxon>Glomeromycotina</taxon>
        <taxon>Glomeromycetes</taxon>
        <taxon>Diversisporales</taxon>
        <taxon>Acaulosporaceae</taxon>
        <taxon>Acaulospora</taxon>
    </lineage>
</organism>
<reference evidence="1" key="1">
    <citation type="submission" date="2021-06" db="EMBL/GenBank/DDBJ databases">
        <authorList>
            <person name="Kallberg Y."/>
            <person name="Tangrot J."/>
            <person name="Rosling A."/>
        </authorList>
    </citation>
    <scope>NUCLEOTIDE SEQUENCE</scope>
    <source>
        <strain evidence="1">CL356</strain>
    </source>
</reference>
<accession>A0ACA9P3Y4</accession>
<dbReference type="EMBL" id="CAJVPT010028416">
    <property type="protein sequence ID" value="CAG8686825.1"/>
    <property type="molecule type" value="Genomic_DNA"/>
</dbReference>
<keyword evidence="2" id="KW-1185">Reference proteome</keyword>
<name>A0ACA9P3Y4_9GLOM</name>